<protein>
    <submittedName>
        <fullName evidence="1">Uncharacterized protein</fullName>
    </submittedName>
</protein>
<dbReference type="Proteomes" id="UP001148838">
    <property type="component" value="Unassembled WGS sequence"/>
</dbReference>
<dbReference type="EMBL" id="JAJSOF020000031">
    <property type="protein sequence ID" value="KAJ4431171.1"/>
    <property type="molecule type" value="Genomic_DNA"/>
</dbReference>
<sequence>MTPLCTLLKSGSDVLVQTFTVLVYRPSFLDYHAHCSIFDFENTQASQLLCTSSYNTLSSPILFHTTALIVSTGATQPGLQIRSLQRCSIQSFTSELQAVVRDERCGPFLDSRLDDKSFSTE</sequence>
<reference evidence="1 2" key="1">
    <citation type="journal article" date="2022" name="Allergy">
        <title>Genome assembly and annotation of Periplaneta americana reveal a comprehensive cockroach allergen profile.</title>
        <authorList>
            <person name="Wang L."/>
            <person name="Xiong Q."/>
            <person name="Saelim N."/>
            <person name="Wang L."/>
            <person name="Nong W."/>
            <person name="Wan A.T."/>
            <person name="Shi M."/>
            <person name="Liu X."/>
            <person name="Cao Q."/>
            <person name="Hui J.H.L."/>
            <person name="Sookrung N."/>
            <person name="Leung T.F."/>
            <person name="Tungtrongchitr A."/>
            <person name="Tsui S.K.W."/>
        </authorList>
    </citation>
    <scope>NUCLEOTIDE SEQUENCE [LARGE SCALE GENOMIC DNA]</scope>
    <source>
        <strain evidence="1">PWHHKU_190912</strain>
    </source>
</reference>
<keyword evidence="2" id="KW-1185">Reference proteome</keyword>
<proteinExistence type="predicted"/>
<organism evidence="1 2">
    <name type="scientific">Periplaneta americana</name>
    <name type="common">American cockroach</name>
    <name type="synonym">Blatta americana</name>
    <dbReference type="NCBI Taxonomy" id="6978"/>
    <lineage>
        <taxon>Eukaryota</taxon>
        <taxon>Metazoa</taxon>
        <taxon>Ecdysozoa</taxon>
        <taxon>Arthropoda</taxon>
        <taxon>Hexapoda</taxon>
        <taxon>Insecta</taxon>
        <taxon>Pterygota</taxon>
        <taxon>Neoptera</taxon>
        <taxon>Polyneoptera</taxon>
        <taxon>Dictyoptera</taxon>
        <taxon>Blattodea</taxon>
        <taxon>Blattoidea</taxon>
        <taxon>Blattidae</taxon>
        <taxon>Blattinae</taxon>
        <taxon>Periplaneta</taxon>
    </lineage>
</organism>
<gene>
    <name evidence="1" type="ORF">ANN_19768</name>
</gene>
<evidence type="ECO:0000313" key="1">
    <source>
        <dbReference type="EMBL" id="KAJ4431171.1"/>
    </source>
</evidence>
<comment type="caution">
    <text evidence="1">The sequence shown here is derived from an EMBL/GenBank/DDBJ whole genome shotgun (WGS) entry which is preliminary data.</text>
</comment>
<evidence type="ECO:0000313" key="2">
    <source>
        <dbReference type="Proteomes" id="UP001148838"/>
    </source>
</evidence>
<accession>A0ABQ8SAS5</accession>
<name>A0ABQ8SAS5_PERAM</name>